<dbReference type="PANTHER" id="PTHR24222:SF62">
    <property type="entry name" value="ABC TRANSPORTER B FAMILY MEMBER 2"/>
    <property type="match status" value="1"/>
</dbReference>
<dbReference type="Gene3D" id="1.20.1560.10">
    <property type="entry name" value="ABC transporter type 1, transmembrane domain"/>
    <property type="match status" value="1"/>
</dbReference>
<comment type="caution">
    <text evidence="6">The sequence shown here is derived from an EMBL/GenBank/DDBJ whole genome shotgun (WGS) entry which is preliminary data.</text>
</comment>
<protein>
    <recommendedName>
        <fullName evidence="8">ABC transmembrane type-1 domain-containing protein</fullName>
    </recommendedName>
</protein>
<comment type="subcellular location">
    <subcellularLocation>
        <location evidence="1">Membrane</location>
        <topology evidence="1">Multi-pass membrane protein</topology>
    </subcellularLocation>
</comment>
<feature type="compositionally biased region" description="Basic and acidic residues" evidence="5">
    <location>
        <begin position="11"/>
        <end position="20"/>
    </location>
</feature>
<evidence type="ECO:0000256" key="1">
    <source>
        <dbReference type="ARBA" id="ARBA00004141"/>
    </source>
</evidence>
<dbReference type="PANTHER" id="PTHR24222">
    <property type="entry name" value="ABC TRANSPORTER B FAMILY"/>
    <property type="match status" value="1"/>
</dbReference>
<evidence type="ECO:0000313" key="6">
    <source>
        <dbReference type="EMBL" id="KAH0921228.1"/>
    </source>
</evidence>
<evidence type="ECO:0008006" key="8">
    <source>
        <dbReference type="Google" id="ProtNLM"/>
    </source>
</evidence>
<evidence type="ECO:0000256" key="2">
    <source>
        <dbReference type="ARBA" id="ARBA00022692"/>
    </source>
</evidence>
<keyword evidence="2" id="KW-0812">Transmembrane</keyword>
<keyword evidence="3" id="KW-1133">Transmembrane helix</keyword>
<reference evidence="6 7" key="1">
    <citation type="submission" date="2021-05" db="EMBL/GenBank/DDBJ databases">
        <title>Genome Assembly of Synthetic Allotetraploid Brassica napus Reveals Homoeologous Exchanges between Subgenomes.</title>
        <authorList>
            <person name="Davis J.T."/>
        </authorList>
    </citation>
    <scope>NUCLEOTIDE SEQUENCE [LARGE SCALE GENOMIC DNA]</scope>
    <source>
        <strain evidence="7">cv. Da-Ae</strain>
        <tissue evidence="6">Seedling</tissue>
    </source>
</reference>
<dbReference type="InterPro" id="IPR039421">
    <property type="entry name" value="Type_1_exporter"/>
</dbReference>
<evidence type="ECO:0000256" key="3">
    <source>
        <dbReference type="ARBA" id="ARBA00022989"/>
    </source>
</evidence>
<keyword evidence="4" id="KW-0472">Membrane</keyword>
<sequence length="86" mass="9458">MQPSDVSATVAEKKEKEKKRPSVSVFKLFSFADFYDCVLMTLGSIGACIHGASVPVFFIFFGKLINIIGLAYLFPQEASHKVAKVI</sequence>
<name>A0ABQ8CW29_BRANA</name>
<gene>
    <name evidence="6" type="ORF">HID58_021246</name>
</gene>
<proteinExistence type="predicted"/>
<dbReference type="InterPro" id="IPR036640">
    <property type="entry name" value="ABC1_TM_sf"/>
</dbReference>
<dbReference type="Proteomes" id="UP000824890">
    <property type="component" value="Unassembled WGS sequence"/>
</dbReference>
<evidence type="ECO:0000256" key="4">
    <source>
        <dbReference type="ARBA" id="ARBA00023136"/>
    </source>
</evidence>
<keyword evidence="7" id="KW-1185">Reference proteome</keyword>
<accession>A0ABQ8CW29</accession>
<organism evidence="6 7">
    <name type="scientific">Brassica napus</name>
    <name type="common">Rape</name>
    <dbReference type="NCBI Taxonomy" id="3708"/>
    <lineage>
        <taxon>Eukaryota</taxon>
        <taxon>Viridiplantae</taxon>
        <taxon>Streptophyta</taxon>
        <taxon>Embryophyta</taxon>
        <taxon>Tracheophyta</taxon>
        <taxon>Spermatophyta</taxon>
        <taxon>Magnoliopsida</taxon>
        <taxon>eudicotyledons</taxon>
        <taxon>Gunneridae</taxon>
        <taxon>Pentapetalae</taxon>
        <taxon>rosids</taxon>
        <taxon>malvids</taxon>
        <taxon>Brassicales</taxon>
        <taxon>Brassicaceae</taxon>
        <taxon>Brassiceae</taxon>
        <taxon>Brassica</taxon>
    </lineage>
</organism>
<evidence type="ECO:0000313" key="7">
    <source>
        <dbReference type="Proteomes" id="UP000824890"/>
    </source>
</evidence>
<dbReference type="EMBL" id="JAGKQM010000006">
    <property type="protein sequence ID" value="KAH0921228.1"/>
    <property type="molecule type" value="Genomic_DNA"/>
</dbReference>
<feature type="region of interest" description="Disordered" evidence="5">
    <location>
        <begin position="1"/>
        <end position="20"/>
    </location>
</feature>
<evidence type="ECO:0000256" key="5">
    <source>
        <dbReference type="SAM" id="MobiDB-lite"/>
    </source>
</evidence>